<dbReference type="AlphaFoldDB" id="A0A383ULN1"/>
<evidence type="ECO:0000313" key="2">
    <source>
        <dbReference type="EMBL" id="SZF01234.1"/>
    </source>
</evidence>
<dbReference type="PANTHER" id="PTHR38248:SF2">
    <property type="entry name" value="FUNK1 11"/>
    <property type="match status" value="1"/>
</dbReference>
<sequence>MKGIVALEDDRFLPGTMKFMALERLKHARNTGNTTSRTCHDLESFFYVFIVGCIEYEDVSADEVDDLNYWCTNHVKRNFKSKRYHVEHFDTEILDKFTTSFKGLKEVAGKMRQILYHDDGRYIETPVDCGPLNGRIIKALDITLEDFRDKI</sequence>
<proteinExistence type="predicted"/>
<feature type="domain" description="Fungal-type protein kinase" evidence="1">
    <location>
        <begin position="12"/>
        <end position="53"/>
    </location>
</feature>
<dbReference type="Proteomes" id="UP000275772">
    <property type="component" value="Unassembled WGS sequence"/>
</dbReference>
<dbReference type="Pfam" id="PF17667">
    <property type="entry name" value="Pkinase_fungal"/>
    <property type="match status" value="1"/>
</dbReference>
<gene>
    <name evidence="2" type="ORF">BLGHR1_11993</name>
</gene>
<dbReference type="EMBL" id="UNSH01000036">
    <property type="protein sequence ID" value="SZF01234.1"/>
    <property type="molecule type" value="Genomic_DNA"/>
</dbReference>
<accession>A0A383ULN1</accession>
<evidence type="ECO:0000259" key="1">
    <source>
        <dbReference type="Pfam" id="PF17667"/>
    </source>
</evidence>
<organism evidence="2 3">
    <name type="scientific">Blumeria hordei</name>
    <name type="common">Barley powdery mildew</name>
    <name type="synonym">Blumeria graminis f. sp. hordei</name>
    <dbReference type="NCBI Taxonomy" id="2867405"/>
    <lineage>
        <taxon>Eukaryota</taxon>
        <taxon>Fungi</taxon>
        <taxon>Dikarya</taxon>
        <taxon>Ascomycota</taxon>
        <taxon>Pezizomycotina</taxon>
        <taxon>Leotiomycetes</taxon>
        <taxon>Erysiphales</taxon>
        <taxon>Erysiphaceae</taxon>
        <taxon>Blumeria</taxon>
    </lineage>
</organism>
<dbReference type="InterPro" id="IPR040976">
    <property type="entry name" value="Pkinase_fungal"/>
</dbReference>
<evidence type="ECO:0000313" key="3">
    <source>
        <dbReference type="Proteomes" id="UP000275772"/>
    </source>
</evidence>
<protein>
    <recommendedName>
        <fullName evidence="1">Fungal-type protein kinase domain-containing protein</fullName>
    </recommendedName>
</protein>
<dbReference type="VEuPathDB" id="FungiDB:BLGHR1_11993"/>
<name>A0A383ULN1_BLUHO</name>
<dbReference type="PANTHER" id="PTHR38248">
    <property type="entry name" value="FUNK1 6"/>
    <property type="match status" value="1"/>
</dbReference>
<reference evidence="2 3" key="1">
    <citation type="submission" date="2017-11" db="EMBL/GenBank/DDBJ databases">
        <authorList>
            <person name="Kracher B."/>
        </authorList>
    </citation>
    <scope>NUCLEOTIDE SEQUENCE [LARGE SCALE GENOMIC DNA]</scope>
    <source>
        <strain evidence="2 3">RACE1</strain>
    </source>
</reference>